<evidence type="ECO:0000259" key="3">
    <source>
        <dbReference type="PROSITE" id="PS50112"/>
    </source>
</evidence>
<dbReference type="SUPFAM" id="SSF55073">
    <property type="entry name" value="Nucleotide cyclase"/>
    <property type="match status" value="1"/>
</dbReference>
<sequence>MKSVFDDCPLLVAPETPLITVLLWMNQGRAKAEISSSEALLDPGILCAKQSSCAIITDNKKPVGILTERDVVRLTAQGGTLANISVADVMTRSPITVTAHDTEDELRVWAIFRQYGVRHLPVVDDHGDILGVITYQSVQNMMHPAALLRLRQVSDVVSSQVAVAAPDSTILELAQLMLRSSDGCVVIVHGNEDASPNKTPVGIVTERDMVQFQICELDLKNTLASTVMSAPLSCVQAGMSLLDVTRLMQKMRVRRLVVTDERHHLVGLVTQASCLQMLNPLESSYCADVLQAQIKNLQDERVELLEQFNQTLASQVNDREKQFRLIVEQAAAGIATIDFQGNFLQANERWCEILGYSQLEMLTKNALEITHPDFHRDTLAGITQLIEGTRESFTYDKRCVRFDASTVWLHVTISRVTTSESGCLVVVAEDISERKRLELELKKHRHHLEELVAERTAELRREIDYRQAAEQALFQEKELAQVTLKSIADAVLTTDAVGRVTYLNPVAETLTGWSNQEAMDRPLGDILVILNETTRNAVESPVERVLRDGYMTEVVDHCLLVSRDGAEYGIDESAAPICDRNGHTLGVVMVFRDVTQERKTSQQLSWQANHDSLTGLVNRWRFEEILSSTLADRRGHIHVLCYLDLDRFKVVNDTCGHTAGDELLQQVAGLIKKQIRQIDTLARLGGDEFGLILYSCTLKDAVAIAENIRSAIQNFQFTWEDTTFHIGISIGLVVLDIEIPNVVMAMNASDAACYQAKDKGRNRVHIYQANDVNILQQRGQQQWSLRIKDALARDRFCLYVQTVASTQSNADVHHCELLLRMIGEDGELICPHQFIPAAERYDLIVAIDSWVVTHVLDHLAQSDFANDNTVYMINLSGASLGDETFLNLFIDTLTASALSPNSICIEITETAAVRNLTQVAEFMKQLQKLGISFALDDFGSGMSSFAYLKSLPIDYVKIDGKFITDMALDDTAMAIVESIHKVAQVMGLKTVAECVETPELMTLVQQIGIDFMQGYHIAEPVPLLPHA</sequence>
<evidence type="ECO:0000256" key="2">
    <source>
        <dbReference type="SAM" id="Coils"/>
    </source>
</evidence>
<dbReference type="Pfam" id="PF00989">
    <property type="entry name" value="PAS"/>
    <property type="match status" value="1"/>
</dbReference>
<dbReference type="RefSeq" id="WP_215618024.1">
    <property type="nucleotide sequence ID" value="NZ_JADOER010000005.1"/>
</dbReference>
<dbReference type="Proteomes" id="UP001196661">
    <property type="component" value="Unassembled WGS sequence"/>
</dbReference>
<dbReference type="PROSITE" id="PS50887">
    <property type="entry name" value="GGDEF"/>
    <property type="match status" value="1"/>
</dbReference>
<dbReference type="PROSITE" id="PS50112">
    <property type="entry name" value="PAS"/>
    <property type="match status" value="2"/>
</dbReference>
<dbReference type="Gene3D" id="3.20.20.450">
    <property type="entry name" value="EAL domain"/>
    <property type="match status" value="1"/>
</dbReference>
<dbReference type="InterPro" id="IPR052155">
    <property type="entry name" value="Biofilm_reg_signaling"/>
</dbReference>
<accession>A0ABS5Y2R8</accession>
<proteinExistence type="predicted"/>
<feature type="domain" description="PAC" evidence="4">
    <location>
        <begin position="553"/>
        <end position="606"/>
    </location>
</feature>
<feature type="domain" description="CBS" evidence="7">
    <location>
        <begin position="157"/>
        <end position="219"/>
    </location>
</feature>
<evidence type="ECO:0000259" key="6">
    <source>
        <dbReference type="PROSITE" id="PS50887"/>
    </source>
</evidence>
<comment type="caution">
    <text evidence="8">The sequence shown here is derived from an EMBL/GenBank/DDBJ whole genome shotgun (WGS) entry which is preliminary data.</text>
</comment>
<dbReference type="NCBIfam" id="TIGR00254">
    <property type="entry name" value="GGDEF"/>
    <property type="match status" value="1"/>
</dbReference>
<keyword evidence="1" id="KW-0129">CBS domain</keyword>
<feature type="domain" description="CBS" evidence="7">
    <location>
        <begin position="90"/>
        <end position="150"/>
    </location>
</feature>
<dbReference type="SUPFAM" id="SSF141868">
    <property type="entry name" value="EAL domain-like"/>
    <property type="match status" value="1"/>
</dbReference>
<evidence type="ECO:0000313" key="8">
    <source>
        <dbReference type="EMBL" id="MBT9312125.1"/>
    </source>
</evidence>
<dbReference type="Pfam" id="PF08448">
    <property type="entry name" value="PAS_4"/>
    <property type="match status" value="1"/>
</dbReference>
<dbReference type="SMART" id="SM00052">
    <property type="entry name" value="EAL"/>
    <property type="match status" value="1"/>
</dbReference>
<dbReference type="InterPro" id="IPR046342">
    <property type="entry name" value="CBS_dom_sf"/>
</dbReference>
<dbReference type="CDD" id="cd17774">
    <property type="entry name" value="CBS_two-component_sensor_histidine_kinase_repeat2"/>
    <property type="match status" value="1"/>
</dbReference>
<dbReference type="Gene3D" id="3.10.580.10">
    <property type="entry name" value="CBS-domain"/>
    <property type="match status" value="2"/>
</dbReference>
<dbReference type="InterPro" id="IPR000700">
    <property type="entry name" value="PAS-assoc_C"/>
</dbReference>
<dbReference type="PROSITE" id="PS50113">
    <property type="entry name" value="PAC"/>
    <property type="match status" value="2"/>
</dbReference>
<dbReference type="InterPro" id="IPR013767">
    <property type="entry name" value="PAS_fold"/>
</dbReference>
<dbReference type="SMART" id="SM00091">
    <property type="entry name" value="PAS"/>
    <property type="match status" value="2"/>
</dbReference>
<dbReference type="SMART" id="SM00267">
    <property type="entry name" value="GGDEF"/>
    <property type="match status" value="1"/>
</dbReference>
<dbReference type="Pfam" id="PF00990">
    <property type="entry name" value="GGDEF"/>
    <property type="match status" value="1"/>
</dbReference>
<reference evidence="8 9" key="1">
    <citation type="journal article" date="2021" name="Mar. Drugs">
        <title>Genome Reduction and Secondary Metabolism of the Marine Sponge-Associated Cyanobacterium Leptothoe.</title>
        <authorList>
            <person name="Konstantinou D."/>
            <person name="Popin R.V."/>
            <person name="Fewer D.P."/>
            <person name="Sivonen K."/>
            <person name="Gkelis S."/>
        </authorList>
    </citation>
    <scope>NUCLEOTIDE SEQUENCE [LARGE SCALE GENOMIC DNA]</scope>
    <source>
        <strain evidence="8 9">TAU-MAC 1615</strain>
    </source>
</reference>
<dbReference type="PANTHER" id="PTHR44757">
    <property type="entry name" value="DIGUANYLATE CYCLASE DGCP"/>
    <property type="match status" value="1"/>
</dbReference>
<protein>
    <submittedName>
        <fullName evidence="8">EAL domain-containing protein</fullName>
    </submittedName>
</protein>
<feature type="domain" description="EAL" evidence="5">
    <location>
        <begin position="780"/>
        <end position="1027"/>
    </location>
</feature>
<dbReference type="PANTHER" id="PTHR44757:SF4">
    <property type="entry name" value="DIGUANYLATE CYCLASE DGCE-RELATED"/>
    <property type="match status" value="1"/>
</dbReference>
<feature type="domain" description="PAS" evidence="3">
    <location>
        <begin position="319"/>
        <end position="389"/>
    </location>
</feature>
<keyword evidence="2" id="KW-0175">Coiled coil</keyword>
<organism evidence="8 9">
    <name type="scientific">Leptothoe kymatousa TAU-MAC 1615</name>
    <dbReference type="NCBI Taxonomy" id="2364775"/>
    <lineage>
        <taxon>Bacteria</taxon>
        <taxon>Bacillati</taxon>
        <taxon>Cyanobacteriota</taxon>
        <taxon>Cyanophyceae</taxon>
        <taxon>Nodosilineales</taxon>
        <taxon>Cymatolegaceae</taxon>
        <taxon>Leptothoe</taxon>
        <taxon>Leptothoe kymatousa</taxon>
    </lineage>
</organism>
<dbReference type="PROSITE" id="PS50883">
    <property type="entry name" value="EAL"/>
    <property type="match status" value="1"/>
</dbReference>
<dbReference type="InterPro" id="IPR035919">
    <property type="entry name" value="EAL_sf"/>
</dbReference>
<feature type="domain" description="CBS" evidence="7">
    <location>
        <begin position="228"/>
        <end position="289"/>
    </location>
</feature>
<dbReference type="InterPro" id="IPR000644">
    <property type="entry name" value="CBS_dom"/>
</dbReference>
<feature type="domain" description="GGDEF" evidence="6">
    <location>
        <begin position="636"/>
        <end position="769"/>
    </location>
</feature>
<dbReference type="InterPro" id="IPR029787">
    <property type="entry name" value="Nucleotide_cyclase"/>
</dbReference>
<feature type="domain" description="PAS" evidence="3">
    <location>
        <begin position="476"/>
        <end position="549"/>
    </location>
</feature>
<evidence type="ECO:0000256" key="1">
    <source>
        <dbReference type="PROSITE-ProRule" id="PRU00703"/>
    </source>
</evidence>
<name>A0ABS5Y2R8_9CYAN</name>
<dbReference type="CDD" id="cd01948">
    <property type="entry name" value="EAL"/>
    <property type="match status" value="1"/>
</dbReference>
<dbReference type="Pfam" id="PF00571">
    <property type="entry name" value="CBS"/>
    <property type="match status" value="3"/>
</dbReference>
<evidence type="ECO:0000259" key="5">
    <source>
        <dbReference type="PROSITE" id="PS50883"/>
    </source>
</evidence>
<dbReference type="SMART" id="SM00116">
    <property type="entry name" value="CBS"/>
    <property type="match status" value="4"/>
</dbReference>
<dbReference type="Pfam" id="PF00563">
    <property type="entry name" value="EAL"/>
    <property type="match status" value="1"/>
</dbReference>
<dbReference type="InterPro" id="IPR013656">
    <property type="entry name" value="PAS_4"/>
</dbReference>
<dbReference type="InterPro" id="IPR001633">
    <property type="entry name" value="EAL_dom"/>
</dbReference>
<gene>
    <name evidence="8" type="ORF">IXB28_07900</name>
</gene>
<evidence type="ECO:0000313" key="9">
    <source>
        <dbReference type="Proteomes" id="UP001196661"/>
    </source>
</evidence>
<dbReference type="InterPro" id="IPR035965">
    <property type="entry name" value="PAS-like_dom_sf"/>
</dbReference>
<feature type="domain" description="PAC" evidence="4">
    <location>
        <begin position="393"/>
        <end position="443"/>
    </location>
</feature>
<dbReference type="InterPro" id="IPR000160">
    <property type="entry name" value="GGDEF_dom"/>
</dbReference>
<dbReference type="Gene3D" id="3.30.450.20">
    <property type="entry name" value="PAS domain"/>
    <property type="match status" value="2"/>
</dbReference>
<dbReference type="SUPFAM" id="SSF55785">
    <property type="entry name" value="PYP-like sensor domain (PAS domain)"/>
    <property type="match status" value="2"/>
</dbReference>
<dbReference type="CDD" id="cd01949">
    <property type="entry name" value="GGDEF"/>
    <property type="match status" value="1"/>
</dbReference>
<evidence type="ECO:0000259" key="4">
    <source>
        <dbReference type="PROSITE" id="PS50113"/>
    </source>
</evidence>
<dbReference type="Gene3D" id="3.30.70.270">
    <property type="match status" value="1"/>
</dbReference>
<dbReference type="SUPFAM" id="SSF54631">
    <property type="entry name" value="CBS-domain pair"/>
    <property type="match status" value="2"/>
</dbReference>
<dbReference type="CDD" id="cd00130">
    <property type="entry name" value="PAS"/>
    <property type="match status" value="2"/>
</dbReference>
<dbReference type="EMBL" id="JADOER010000005">
    <property type="protein sequence ID" value="MBT9312125.1"/>
    <property type="molecule type" value="Genomic_DNA"/>
</dbReference>
<dbReference type="SMART" id="SM00086">
    <property type="entry name" value="PAC"/>
    <property type="match status" value="2"/>
</dbReference>
<dbReference type="PROSITE" id="PS51371">
    <property type="entry name" value="CBS"/>
    <property type="match status" value="3"/>
</dbReference>
<dbReference type="InterPro" id="IPR000014">
    <property type="entry name" value="PAS"/>
</dbReference>
<dbReference type="InterPro" id="IPR001610">
    <property type="entry name" value="PAC"/>
</dbReference>
<feature type="coiled-coil region" evidence="2">
    <location>
        <begin position="287"/>
        <end position="314"/>
    </location>
</feature>
<dbReference type="InterPro" id="IPR043128">
    <property type="entry name" value="Rev_trsase/Diguanyl_cyclase"/>
</dbReference>
<dbReference type="NCBIfam" id="TIGR00229">
    <property type="entry name" value="sensory_box"/>
    <property type="match status" value="2"/>
</dbReference>
<keyword evidence="9" id="KW-1185">Reference proteome</keyword>
<evidence type="ECO:0000259" key="7">
    <source>
        <dbReference type="PROSITE" id="PS51371"/>
    </source>
</evidence>